<organism evidence="1 2">
    <name type="scientific">Streptomyces yokosukanensis</name>
    <dbReference type="NCBI Taxonomy" id="67386"/>
    <lineage>
        <taxon>Bacteria</taxon>
        <taxon>Bacillati</taxon>
        <taxon>Actinomycetota</taxon>
        <taxon>Actinomycetes</taxon>
        <taxon>Kitasatosporales</taxon>
        <taxon>Streptomycetaceae</taxon>
        <taxon>Streptomyces</taxon>
    </lineage>
</organism>
<dbReference type="STRING" id="67386.AQI95_34660"/>
<reference evidence="1 2" key="1">
    <citation type="submission" date="2015-10" db="EMBL/GenBank/DDBJ databases">
        <title>Draft genome sequence of Streptomyces yokosukanensis DSM 40224, type strain for the species Streptomyces yokosukanensis.</title>
        <authorList>
            <person name="Ruckert C."/>
            <person name="Winkler A."/>
            <person name="Kalinowski J."/>
            <person name="Kampfer P."/>
            <person name="Glaeser S."/>
        </authorList>
    </citation>
    <scope>NUCLEOTIDE SEQUENCE [LARGE SCALE GENOMIC DNA]</scope>
    <source>
        <strain evidence="1 2">DSM 40224</strain>
    </source>
</reference>
<evidence type="ECO:0000313" key="1">
    <source>
        <dbReference type="EMBL" id="KUN00442.1"/>
    </source>
</evidence>
<dbReference type="Proteomes" id="UP000053127">
    <property type="component" value="Unassembled WGS sequence"/>
</dbReference>
<evidence type="ECO:0000313" key="2">
    <source>
        <dbReference type="Proteomes" id="UP000053127"/>
    </source>
</evidence>
<comment type="caution">
    <text evidence="1">The sequence shown here is derived from an EMBL/GenBank/DDBJ whole genome shotgun (WGS) entry which is preliminary data.</text>
</comment>
<name>A0A101NW65_9ACTN</name>
<dbReference type="OrthoDB" id="4168016at2"/>
<sequence>MSTSTIPADAVRVDLGPHRNNAAFLAPGVEPADGFDGFGRAYPASELGGAADALGLPGDLGHGVADNVACEGQVLVLGEPVLLRGLDVVGAGSGGTVSETLLLEPGPDGGGPAARARVELSDFLSRRPVFDDTCFAHSSFLYDVGGRPESGAEPRLWRCAVRFPQPLTCGRITLPVNPDLHVVGVWLLPAPAGPEAATNR</sequence>
<protein>
    <submittedName>
        <fullName evidence="1">Uncharacterized protein</fullName>
    </submittedName>
</protein>
<gene>
    <name evidence="1" type="ORF">AQI95_34660</name>
</gene>
<accession>A0A101NW65</accession>
<dbReference type="RefSeq" id="WP_067133433.1">
    <property type="nucleotide sequence ID" value="NZ_KQ948223.1"/>
</dbReference>
<proteinExistence type="predicted"/>
<dbReference type="EMBL" id="LMWN01000049">
    <property type="protein sequence ID" value="KUN00442.1"/>
    <property type="molecule type" value="Genomic_DNA"/>
</dbReference>
<dbReference type="AlphaFoldDB" id="A0A101NW65"/>
<keyword evidence="2" id="KW-1185">Reference proteome</keyword>